<dbReference type="InterPro" id="IPR036086">
    <property type="entry name" value="ParB/Sulfiredoxin_sf"/>
</dbReference>
<feature type="region of interest" description="Disordered" evidence="2">
    <location>
        <begin position="136"/>
        <end position="164"/>
    </location>
</feature>
<protein>
    <submittedName>
        <fullName evidence="4">ParB/RepB/Spo0J family partition protein</fullName>
    </submittedName>
</protein>
<feature type="compositionally biased region" description="Basic and acidic residues" evidence="2">
    <location>
        <begin position="136"/>
        <end position="159"/>
    </location>
</feature>
<dbReference type="GO" id="GO:0003677">
    <property type="term" value="F:DNA binding"/>
    <property type="evidence" value="ECO:0007669"/>
    <property type="project" value="InterPro"/>
</dbReference>
<proteinExistence type="inferred from homology"/>
<dbReference type="Gene3D" id="1.10.10.2830">
    <property type="match status" value="1"/>
</dbReference>
<dbReference type="AlphaFoldDB" id="A0A853JNQ3"/>
<dbReference type="SUPFAM" id="SSF109709">
    <property type="entry name" value="KorB DNA-binding domain-like"/>
    <property type="match status" value="1"/>
</dbReference>
<evidence type="ECO:0000256" key="1">
    <source>
        <dbReference type="ARBA" id="ARBA00006295"/>
    </source>
</evidence>
<dbReference type="SMART" id="SM00470">
    <property type="entry name" value="ParB"/>
    <property type="match status" value="1"/>
</dbReference>
<sequence length="306" mass="35380">MKLSAFLRSEGGEMEMKNEQVVQLPLNRLTEFPEHPFKVRDDEFMDQLTDSIRSLGVLTPIVVRPEGDAWQIISGHRRVHACEILDMETIPAIVKDIEMDDAIVMMVDSNFQRQSLLPSEKARAYKMKLDAVKRQGARRDLSSDHDEQKLRGKTSRDLIAENSPDSSTQIQRFIRLNELIPELLEMVDEGIVAVTPAVELSHLKIREQKLVKLTIESEQNSPSLSQAQRIRRLSEQKRLNEDSVLEILTEKKKADCWNLAIPMNKISKYFPGNYTHQQMQDTIIQLLEGWLRVRKRQEELRGGKKR</sequence>
<dbReference type="InterPro" id="IPR003115">
    <property type="entry name" value="ParB_N"/>
</dbReference>
<evidence type="ECO:0000313" key="4">
    <source>
        <dbReference type="EMBL" id="NZA38172.1"/>
    </source>
</evidence>
<accession>A0A853JNQ3</accession>
<dbReference type="Pfam" id="PF02195">
    <property type="entry name" value="ParB_N"/>
    <property type="match status" value="1"/>
</dbReference>
<dbReference type="Gene3D" id="3.90.1530.30">
    <property type="match status" value="1"/>
</dbReference>
<name>A0A853JNQ3_9FIRM</name>
<dbReference type="EMBL" id="JACCKS010000008">
    <property type="protein sequence ID" value="NZA38172.1"/>
    <property type="molecule type" value="Genomic_DNA"/>
</dbReference>
<dbReference type="PANTHER" id="PTHR33375">
    <property type="entry name" value="CHROMOSOME-PARTITIONING PROTEIN PARB-RELATED"/>
    <property type="match status" value="1"/>
</dbReference>
<dbReference type="GO" id="GO:0005694">
    <property type="term" value="C:chromosome"/>
    <property type="evidence" value="ECO:0007669"/>
    <property type="project" value="TreeGrafter"/>
</dbReference>
<dbReference type="InterPro" id="IPR004437">
    <property type="entry name" value="ParB/RepB/Spo0J"/>
</dbReference>
<evidence type="ECO:0000313" key="5">
    <source>
        <dbReference type="Proteomes" id="UP000586254"/>
    </source>
</evidence>
<organism evidence="4 5">
    <name type="scientific">Eubacterium callanderi</name>
    <dbReference type="NCBI Taxonomy" id="53442"/>
    <lineage>
        <taxon>Bacteria</taxon>
        <taxon>Bacillati</taxon>
        <taxon>Bacillota</taxon>
        <taxon>Clostridia</taxon>
        <taxon>Eubacteriales</taxon>
        <taxon>Eubacteriaceae</taxon>
        <taxon>Eubacterium</taxon>
    </lineage>
</organism>
<dbReference type="InterPro" id="IPR050336">
    <property type="entry name" value="Chromosome_partition/occlusion"/>
</dbReference>
<evidence type="ECO:0000259" key="3">
    <source>
        <dbReference type="SMART" id="SM00470"/>
    </source>
</evidence>
<comment type="caution">
    <text evidence="4">The sequence shown here is derived from an EMBL/GenBank/DDBJ whole genome shotgun (WGS) entry which is preliminary data.</text>
</comment>
<gene>
    <name evidence="4" type="ORF">H0N91_08445</name>
</gene>
<reference evidence="4 5" key="1">
    <citation type="submission" date="2020-07" db="EMBL/GenBank/DDBJ databases">
        <title>Organ Donor 1.</title>
        <authorList>
            <person name="Marsh A.J."/>
            <person name="Azcarate-Peril M.A."/>
        </authorList>
    </citation>
    <scope>NUCLEOTIDE SEQUENCE [LARGE SCALE GENOMIC DNA]</scope>
    <source>
        <strain evidence="4 5">AMC0717</strain>
    </source>
</reference>
<dbReference type="Proteomes" id="UP000586254">
    <property type="component" value="Unassembled WGS sequence"/>
</dbReference>
<dbReference type="NCBIfam" id="TIGR00180">
    <property type="entry name" value="parB_part"/>
    <property type="match status" value="1"/>
</dbReference>
<dbReference type="PANTHER" id="PTHR33375:SF1">
    <property type="entry name" value="CHROMOSOME-PARTITIONING PROTEIN PARB-RELATED"/>
    <property type="match status" value="1"/>
</dbReference>
<feature type="domain" description="ParB-like N-terminal" evidence="3">
    <location>
        <begin position="22"/>
        <end position="111"/>
    </location>
</feature>
<comment type="similarity">
    <text evidence="1">Belongs to the ParB family.</text>
</comment>
<dbReference type="CDD" id="cd16407">
    <property type="entry name" value="ParB_N_like"/>
    <property type="match status" value="1"/>
</dbReference>
<evidence type="ECO:0000256" key="2">
    <source>
        <dbReference type="SAM" id="MobiDB-lite"/>
    </source>
</evidence>
<dbReference type="SUPFAM" id="SSF110849">
    <property type="entry name" value="ParB/Sulfiredoxin"/>
    <property type="match status" value="1"/>
</dbReference>
<dbReference type="GO" id="GO:0007059">
    <property type="term" value="P:chromosome segregation"/>
    <property type="evidence" value="ECO:0007669"/>
    <property type="project" value="TreeGrafter"/>
</dbReference>